<dbReference type="Proteomes" id="UP000887578">
    <property type="component" value="Unplaced"/>
</dbReference>
<evidence type="ECO:0000259" key="1">
    <source>
        <dbReference type="PROSITE" id="PS50097"/>
    </source>
</evidence>
<dbReference type="GO" id="GO:0030163">
    <property type="term" value="P:protein catabolic process"/>
    <property type="evidence" value="ECO:0007669"/>
    <property type="project" value="UniProtKB-ARBA"/>
</dbReference>
<dbReference type="CDD" id="cd00121">
    <property type="entry name" value="MATH"/>
    <property type="match status" value="1"/>
</dbReference>
<keyword evidence="3" id="KW-1185">Reference proteome</keyword>
<dbReference type="SUPFAM" id="SSF54695">
    <property type="entry name" value="POZ domain"/>
    <property type="match status" value="1"/>
</dbReference>
<name>A0A914Q086_9BILA</name>
<dbReference type="SMART" id="SM00225">
    <property type="entry name" value="BTB"/>
    <property type="match status" value="1"/>
</dbReference>
<evidence type="ECO:0000313" key="3">
    <source>
        <dbReference type="Proteomes" id="UP000887578"/>
    </source>
</evidence>
<accession>A0A914Q086</accession>
<dbReference type="PROSITE" id="PS50097">
    <property type="entry name" value="BTB"/>
    <property type="match status" value="1"/>
</dbReference>
<dbReference type="PANTHER" id="PTHR24413">
    <property type="entry name" value="SPECKLE-TYPE POZ PROTEIN"/>
    <property type="match status" value="1"/>
</dbReference>
<feature type="domain" description="MATH" evidence="2">
    <location>
        <begin position="6"/>
        <end position="130"/>
    </location>
</feature>
<evidence type="ECO:0000313" key="4">
    <source>
        <dbReference type="WBParaSite" id="PDA_v2.g2221.t1"/>
    </source>
</evidence>
<sequence>MEYPINLEWTIGVDRLKALRNSSNNGCLSSDKFTAIRASGVKYFLQIYPNGHKAELRGHASIFLYLFLGKETEVEAEYTLSIKSADRTEKLSFLFKNSSGWGRYICKTDELFDPSKKFIIGGKLTLKVEGILKTKNAFWTITKLTSNFNRLWKTGFEDFTIVVGGKQIGVHKCVLACQSPVFEAMLKSSMKEGIENKVEISDFSCDIVEKAIKLCYQQIGVSDVSFEECSLLLKFADKYDIATLMDDLEKYLSGKINVSTVCEISKYAADGNAVKLRSKCLDYLACFLSKKEYVPNMEMLDKDLFIDAFTKISCRKCQTF</sequence>
<dbReference type="CDD" id="cd18186">
    <property type="entry name" value="BTB_POZ_ZBTB_KLHL-like"/>
    <property type="match status" value="1"/>
</dbReference>
<evidence type="ECO:0000259" key="2">
    <source>
        <dbReference type="PROSITE" id="PS50144"/>
    </source>
</evidence>
<reference evidence="4" key="1">
    <citation type="submission" date="2022-11" db="UniProtKB">
        <authorList>
            <consortium name="WormBaseParasite"/>
        </authorList>
    </citation>
    <scope>IDENTIFICATION</scope>
</reference>
<dbReference type="Gene3D" id="3.30.710.10">
    <property type="entry name" value="Potassium Channel Kv1.1, Chain A"/>
    <property type="match status" value="1"/>
</dbReference>
<dbReference type="Pfam" id="PF00651">
    <property type="entry name" value="BTB"/>
    <property type="match status" value="1"/>
</dbReference>
<dbReference type="Gene3D" id="2.60.210.10">
    <property type="entry name" value="Apoptosis, Tumor Necrosis Factor Receptor Associated Protein 2, Chain A"/>
    <property type="match status" value="1"/>
</dbReference>
<dbReference type="AlphaFoldDB" id="A0A914Q086"/>
<dbReference type="SUPFAM" id="SSF49599">
    <property type="entry name" value="TRAF domain-like"/>
    <property type="match status" value="1"/>
</dbReference>
<dbReference type="WBParaSite" id="PDA_v2.g2221.t1">
    <property type="protein sequence ID" value="PDA_v2.g2221.t1"/>
    <property type="gene ID" value="PDA_v2.g2221"/>
</dbReference>
<organism evidence="3 4">
    <name type="scientific">Panagrolaimus davidi</name>
    <dbReference type="NCBI Taxonomy" id="227884"/>
    <lineage>
        <taxon>Eukaryota</taxon>
        <taxon>Metazoa</taxon>
        <taxon>Ecdysozoa</taxon>
        <taxon>Nematoda</taxon>
        <taxon>Chromadorea</taxon>
        <taxon>Rhabditida</taxon>
        <taxon>Tylenchina</taxon>
        <taxon>Panagrolaimomorpha</taxon>
        <taxon>Panagrolaimoidea</taxon>
        <taxon>Panagrolaimidae</taxon>
        <taxon>Panagrolaimus</taxon>
    </lineage>
</organism>
<dbReference type="PROSITE" id="PS50144">
    <property type="entry name" value="MATH"/>
    <property type="match status" value="1"/>
</dbReference>
<dbReference type="InterPro" id="IPR008974">
    <property type="entry name" value="TRAF-like"/>
</dbReference>
<protein>
    <submittedName>
        <fullName evidence="4">Speckle-type POZ protein</fullName>
    </submittedName>
</protein>
<dbReference type="Pfam" id="PF22486">
    <property type="entry name" value="MATH_2"/>
    <property type="match status" value="1"/>
</dbReference>
<dbReference type="InterPro" id="IPR011333">
    <property type="entry name" value="SKP1/BTB/POZ_sf"/>
</dbReference>
<dbReference type="InterPro" id="IPR000210">
    <property type="entry name" value="BTB/POZ_dom"/>
</dbReference>
<feature type="domain" description="BTB" evidence="1">
    <location>
        <begin position="157"/>
        <end position="216"/>
    </location>
</feature>
<dbReference type="InterPro" id="IPR002083">
    <property type="entry name" value="MATH/TRAF_dom"/>
</dbReference>
<proteinExistence type="predicted"/>